<dbReference type="AlphaFoldDB" id="A0A4Y8ACT7"/>
<keyword evidence="4" id="KW-1185">Reference proteome</keyword>
<dbReference type="EMBL" id="SNQG01000003">
    <property type="protein sequence ID" value="TEW66457.1"/>
    <property type="molecule type" value="Genomic_DNA"/>
</dbReference>
<dbReference type="RefSeq" id="WP_134336068.1">
    <property type="nucleotide sequence ID" value="NZ_BMCZ01000003.1"/>
</dbReference>
<dbReference type="Pfam" id="PF12771">
    <property type="entry name" value="SusD-like_2"/>
    <property type="match status" value="1"/>
</dbReference>
<dbReference type="InterPro" id="IPR011990">
    <property type="entry name" value="TPR-like_helical_dom_sf"/>
</dbReference>
<dbReference type="Gene3D" id="1.25.40.390">
    <property type="match status" value="1"/>
</dbReference>
<reference evidence="2" key="2">
    <citation type="submission" date="2019-03" db="EMBL/GenBank/DDBJ databases">
        <authorList>
            <person name="Yan Y.-Q."/>
            <person name="Du Z.-J."/>
        </authorList>
    </citation>
    <scope>NUCLEOTIDE SEQUENCE</scope>
    <source>
        <strain evidence="2">PP-F2FG21</strain>
    </source>
</reference>
<sequence>MKRKYIYALSAVLLWGAVGCNKPKDFGGTNLDPSAVNVPLVNALLTNAENAVTSYASTGTTAISGAQYSQYFSETQYTTASLYAIPQNDFTGAYSGVLFDLQTIINTPTATKSQKAVAKILQQYVFWVLTDSWGDIPYSDALKGVEVITPKYDKQEDIYKGILATLASASAELDNSGITGDIIYSGSIAKWKLAANSLRMLVSIQLSKKVPASSGYAATDFKAAMSAGYINSNADNFAVTYPGGIYKSRWWSLYDGRKDYGESEIMTETLKDLNDARIVSYGGASEAAGNTETSDIGVPYGYTRAVTTTFTDANPKWARVLRGSFRLENGVVNIITAAEVNLAIAEAVNIGWVAGSAQDFYNAGITLSHAQFNVTVPANYLTAGAGSLTGLTGQDALDRITLQRWIASYPDGHMGWNIWRKSTPVALVPATPTVAYGVPALLPAPNATNTSKQIVRRFTYAVSEATNNGVNNAEAVKRIPANTRPAVAAGTDSQDARVWWDQN</sequence>
<evidence type="ECO:0000313" key="2">
    <source>
        <dbReference type="EMBL" id="TEW66457.1"/>
    </source>
</evidence>
<accession>A0A4Y8ACT7</accession>
<dbReference type="OrthoDB" id="9766256at2"/>
<gene>
    <name evidence="2" type="ORF">E2R65_08495</name>
    <name evidence="1" type="ORF">GGR35_002681</name>
</gene>
<organism evidence="2 3">
    <name type="scientific">Mucilaginibacter phyllosphaerae</name>
    <dbReference type="NCBI Taxonomy" id="1812349"/>
    <lineage>
        <taxon>Bacteria</taxon>
        <taxon>Pseudomonadati</taxon>
        <taxon>Bacteroidota</taxon>
        <taxon>Sphingobacteriia</taxon>
        <taxon>Sphingobacteriales</taxon>
        <taxon>Sphingobacteriaceae</taxon>
        <taxon>Mucilaginibacter</taxon>
    </lineage>
</organism>
<name>A0A4Y8ACT7_9SPHI</name>
<keyword evidence="2" id="KW-0449">Lipoprotein</keyword>
<proteinExistence type="predicted"/>
<dbReference type="Proteomes" id="UP000297248">
    <property type="component" value="Unassembled WGS sequence"/>
</dbReference>
<dbReference type="InterPro" id="IPR041662">
    <property type="entry name" value="SusD-like_2"/>
</dbReference>
<reference evidence="1 4" key="3">
    <citation type="submission" date="2020-08" db="EMBL/GenBank/DDBJ databases">
        <title>Genomic Encyclopedia of Type Strains, Phase IV (KMG-IV): sequencing the most valuable type-strain genomes for metagenomic binning, comparative biology and taxonomic classification.</title>
        <authorList>
            <person name="Goeker M."/>
        </authorList>
    </citation>
    <scope>NUCLEOTIDE SEQUENCE [LARGE SCALE GENOMIC DNA]</scope>
    <source>
        <strain evidence="1 4">DSM 100995</strain>
    </source>
</reference>
<dbReference type="EMBL" id="JACIEG010000005">
    <property type="protein sequence ID" value="MBB3970065.1"/>
    <property type="molecule type" value="Genomic_DNA"/>
</dbReference>
<protein>
    <submittedName>
        <fullName evidence="2">SusD/RagB family nutrient-binding outer membrane lipoprotein</fullName>
    </submittedName>
</protein>
<reference evidence="2 3" key="1">
    <citation type="journal article" date="2016" name="Int. J. Syst. Evol. Microbiol.">
        <title>Proposal of Mucilaginibacter phyllosphaerae sp. nov. isolated from the phyllosphere of Galium album.</title>
        <authorList>
            <person name="Aydogan E.L."/>
            <person name="Busse H.J."/>
            <person name="Moser G."/>
            <person name="Muller C."/>
            <person name="Kampfer P."/>
            <person name="Glaeser S.P."/>
        </authorList>
    </citation>
    <scope>NUCLEOTIDE SEQUENCE [LARGE SCALE GENOMIC DNA]</scope>
    <source>
        <strain evidence="2 3">PP-F2FG21</strain>
    </source>
</reference>
<evidence type="ECO:0000313" key="1">
    <source>
        <dbReference type="EMBL" id="MBB3970065.1"/>
    </source>
</evidence>
<dbReference type="PROSITE" id="PS51257">
    <property type="entry name" value="PROKAR_LIPOPROTEIN"/>
    <property type="match status" value="1"/>
</dbReference>
<dbReference type="SUPFAM" id="SSF48452">
    <property type="entry name" value="TPR-like"/>
    <property type="match status" value="1"/>
</dbReference>
<comment type="caution">
    <text evidence="2">The sequence shown here is derived from an EMBL/GenBank/DDBJ whole genome shotgun (WGS) entry which is preliminary data.</text>
</comment>
<evidence type="ECO:0000313" key="3">
    <source>
        <dbReference type="Proteomes" id="UP000297248"/>
    </source>
</evidence>
<dbReference type="Proteomes" id="UP000583101">
    <property type="component" value="Unassembled WGS sequence"/>
</dbReference>
<evidence type="ECO:0000313" key="4">
    <source>
        <dbReference type="Proteomes" id="UP000583101"/>
    </source>
</evidence>